<dbReference type="AlphaFoldDB" id="A0A2T0S5U2"/>
<dbReference type="Proteomes" id="UP000239209">
    <property type="component" value="Unassembled WGS sequence"/>
</dbReference>
<evidence type="ECO:0000313" key="3">
    <source>
        <dbReference type="EMBL" id="PRY28807.1"/>
    </source>
</evidence>
<keyword evidence="4" id="KW-1185">Reference proteome</keyword>
<gene>
    <name evidence="3" type="ORF">CLV70_107110</name>
</gene>
<dbReference type="EMBL" id="PVZG01000007">
    <property type="protein sequence ID" value="PRY28807.1"/>
    <property type="molecule type" value="Genomic_DNA"/>
</dbReference>
<protein>
    <recommendedName>
        <fullName evidence="5">DUF4157 domain-containing protein</fullName>
    </recommendedName>
</protein>
<accession>A0A2T0S5U2</accession>
<organism evidence="3 4">
    <name type="scientific">Pseudosporangium ferrugineum</name>
    <dbReference type="NCBI Taxonomy" id="439699"/>
    <lineage>
        <taxon>Bacteria</taxon>
        <taxon>Bacillati</taxon>
        <taxon>Actinomycetota</taxon>
        <taxon>Actinomycetes</taxon>
        <taxon>Micromonosporales</taxon>
        <taxon>Micromonosporaceae</taxon>
        <taxon>Pseudosporangium</taxon>
    </lineage>
</organism>
<evidence type="ECO:0000256" key="2">
    <source>
        <dbReference type="SAM" id="Phobius"/>
    </source>
</evidence>
<comment type="caution">
    <text evidence="3">The sequence shown here is derived from an EMBL/GenBank/DDBJ whole genome shotgun (WGS) entry which is preliminary data.</text>
</comment>
<evidence type="ECO:0000313" key="4">
    <source>
        <dbReference type="Proteomes" id="UP000239209"/>
    </source>
</evidence>
<sequence length="171" mass="18646">MTTPPPPDPAPDPTAGPRGRPALRRWPLARSVLTAVNGTTLAGLAVAVLTGAKVRRGRHGILVAEGYRRKVPPATCFTVGSVIITRRSADWLLHEGRAELLAHESRHAGQYAVLGPLFWPAYWAACGYSYLMTGSYGSRNVFERHAGLERGGYADAPLRPWARKLSRNRNP</sequence>
<keyword evidence="2" id="KW-0472">Membrane</keyword>
<name>A0A2T0S5U2_9ACTN</name>
<feature type="transmembrane region" description="Helical" evidence="2">
    <location>
        <begin position="28"/>
        <end position="49"/>
    </location>
</feature>
<dbReference type="RefSeq" id="WP_245908278.1">
    <property type="nucleotide sequence ID" value="NZ_PVZG01000007.1"/>
</dbReference>
<keyword evidence="2" id="KW-0812">Transmembrane</keyword>
<evidence type="ECO:0008006" key="5">
    <source>
        <dbReference type="Google" id="ProtNLM"/>
    </source>
</evidence>
<keyword evidence="2" id="KW-1133">Transmembrane helix</keyword>
<evidence type="ECO:0000256" key="1">
    <source>
        <dbReference type="SAM" id="MobiDB-lite"/>
    </source>
</evidence>
<proteinExistence type="predicted"/>
<reference evidence="3 4" key="1">
    <citation type="submission" date="2018-03" db="EMBL/GenBank/DDBJ databases">
        <title>Genomic Encyclopedia of Archaeal and Bacterial Type Strains, Phase II (KMG-II): from individual species to whole genera.</title>
        <authorList>
            <person name="Goeker M."/>
        </authorList>
    </citation>
    <scope>NUCLEOTIDE SEQUENCE [LARGE SCALE GENOMIC DNA]</scope>
    <source>
        <strain evidence="3 4">DSM 45348</strain>
    </source>
</reference>
<feature type="compositionally biased region" description="Pro residues" evidence="1">
    <location>
        <begin position="1"/>
        <end position="14"/>
    </location>
</feature>
<feature type="region of interest" description="Disordered" evidence="1">
    <location>
        <begin position="1"/>
        <end position="21"/>
    </location>
</feature>